<protein>
    <submittedName>
        <fullName evidence="2">Uncharacterized protein</fullName>
    </submittedName>
</protein>
<dbReference type="Proteomes" id="UP000887580">
    <property type="component" value="Unplaced"/>
</dbReference>
<sequence>MFVILRKILKKSKTYQISKKEFIPEKSNVIPVTLKIVNDMTPSIYSMNEEKPNKLKRQCTSVKNLDENLAKLRKTLSSTPTYRRYTFSTPPQIYQSINGHHAEYSATASSTVSEEDEEEYSPPVIKRKSNMIRRINSSKQRFSSPPIKNSEIAESIDKCYSQNSNRFQFRLSQNFLPSIPIEEDDLSLIETTSLPVPMQPIANCYH</sequence>
<evidence type="ECO:0000313" key="2">
    <source>
        <dbReference type="WBParaSite" id="PS1159_v2.g6820.t1"/>
    </source>
</evidence>
<dbReference type="WBParaSite" id="PS1159_v2.g6820.t1">
    <property type="protein sequence ID" value="PS1159_v2.g6820.t1"/>
    <property type="gene ID" value="PS1159_v2.g6820"/>
</dbReference>
<accession>A0AC35GM87</accession>
<reference evidence="2" key="1">
    <citation type="submission" date="2022-11" db="UniProtKB">
        <authorList>
            <consortium name="WormBaseParasite"/>
        </authorList>
    </citation>
    <scope>IDENTIFICATION</scope>
</reference>
<organism evidence="1 2">
    <name type="scientific">Panagrolaimus sp. PS1159</name>
    <dbReference type="NCBI Taxonomy" id="55785"/>
    <lineage>
        <taxon>Eukaryota</taxon>
        <taxon>Metazoa</taxon>
        <taxon>Ecdysozoa</taxon>
        <taxon>Nematoda</taxon>
        <taxon>Chromadorea</taxon>
        <taxon>Rhabditida</taxon>
        <taxon>Tylenchina</taxon>
        <taxon>Panagrolaimomorpha</taxon>
        <taxon>Panagrolaimoidea</taxon>
        <taxon>Panagrolaimidae</taxon>
        <taxon>Panagrolaimus</taxon>
    </lineage>
</organism>
<evidence type="ECO:0000313" key="1">
    <source>
        <dbReference type="Proteomes" id="UP000887580"/>
    </source>
</evidence>
<name>A0AC35GM87_9BILA</name>
<proteinExistence type="predicted"/>